<name>A0A1H8ETM9_9RHOB</name>
<dbReference type="GO" id="GO:0004519">
    <property type="term" value="F:endonuclease activity"/>
    <property type="evidence" value="ECO:0007669"/>
    <property type="project" value="UniProtKB-KW"/>
</dbReference>
<dbReference type="Pfam" id="PF03372">
    <property type="entry name" value="Exo_endo_phos"/>
    <property type="match status" value="1"/>
</dbReference>
<keyword evidence="1" id="KW-0812">Transmembrane</keyword>
<keyword evidence="3" id="KW-0269">Exonuclease</keyword>
<feature type="transmembrane region" description="Helical" evidence="1">
    <location>
        <begin position="63"/>
        <end position="84"/>
    </location>
</feature>
<proteinExistence type="predicted"/>
<dbReference type="Proteomes" id="UP000199585">
    <property type="component" value="Unassembled WGS sequence"/>
</dbReference>
<dbReference type="RefSeq" id="WP_089902659.1">
    <property type="nucleotide sequence ID" value="NZ_FOCI01000011.1"/>
</dbReference>
<dbReference type="SUPFAM" id="SSF56219">
    <property type="entry name" value="DNase I-like"/>
    <property type="match status" value="1"/>
</dbReference>
<organism evidence="3 4">
    <name type="scientific">Loktanella fryxellensis</name>
    <dbReference type="NCBI Taxonomy" id="245187"/>
    <lineage>
        <taxon>Bacteria</taxon>
        <taxon>Pseudomonadati</taxon>
        <taxon>Pseudomonadota</taxon>
        <taxon>Alphaproteobacteria</taxon>
        <taxon>Rhodobacterales</taxon>
        <taxon>Roseobacteraceae</taxon>
        <taxon>Loktanella</taxon>
    </lineage>
</organism>
<keyword evidence="3" id="KW-0255">Endonuclease</keyword>
<keyword evidence="4" id="KW-1185">Reference proteome</keyword>
<gene>
    <name evidence="3" type="ORF">SAMN04488003_11198</name>
</gene>
<accession>A0A1H8ETM9</accession>
<dbReference type="InterPro" id="IPR005135">
    <property type="entry name" value="Endo/exonuclease/phosphatase"/>
</dbReference>
<evidence type="ECO:0000256" key="1">
    <source>
        <dbReference type="SAM" id="Phobius"/>
    </source>
</evidence>
<keyword evidence="3" id="KW-0540">Nuclease</keyword>
<dbReference type="InterPro" id="IPR036691">
    <property type="entry name" value="Endo/exonu/phosph_ase_sf"/>
</dbReference>
<keyword evidence="1" id="KW-1133">Transmembrane helix</keyword>
<sequence>MALVYDILLWFFVGVTVLATLLPFSRRAHGLIRSADFPRQQVLGLAVILIAVAWWFHPLYWRWIYGLMIACALVQLYYIGRYLPVGRRQSLRPRKHEVISEDRTVSLLAANVKKSNREYQPLIDLTRRAKPDILMALEVDQEWVDALDVLSDMYPHQRLRPLDTGYGMAVYSRLPLEDAEFREAVVDGVPSLRARVPLADGLAFRLYVVHPEPPVPFQDTEGRDAEMSSVAIEARDDPLPVIVSGDLNDVAWSITTQRFQQVSGLLDPRVGRGFYNTFSATMPWMRWPLDHLFHDAQFRLLDMRREVHIKSDHFPMYFKLLLTPVEAAETRPEDATKEDMVEIEDMIDREKNTKREAIGSNWEDED</sequence>
<keyword evidence="3" id="KW-0378">Hydrolase</keyword>
<reference evidence="3 4" key="1">
    <citation type="submission" date="2016-10" db="EMBL/GenBank/DDBJ databases">
        <authorList>
            <person name="de Groot N.N."/>
        </authorList>
    </citation>
    <scope>NUCLEOTIDE SEQUENCE [LARGE SCALE GENOMIC DNA]</scope>
    <source>
        <strain evidence="3 4">DSM 16213</strain>
    </source>
</reference>
<evidence type="ECO:0000313" key="4">
    <source>
        <dbReference type="Proteomes" id="UP000199585"/>
    </source>
</evidence>
<evidence type="ECO:0000313" key="3">
    <source>
        <dbReference type="EMBL" id="SEN22812.1"/>
    </source>
</evidence>
<keyword evidence="1" id="KW-0472">Membrane</keyword>
<feature type="domain" description="Endonuclease/exonuclease/phosphatase" evidence="2">
    <location>
        <begin position="110"/>
        <end position="313"/>
    </location>
</feature>
<feature type="transmembrane region" description="Helical" evidence="1">
    <location>
        <begin position="7"/>
        <end position="25"/>
    </location>
</feature>
<dbReference type="Gene3D" id="3.60.10.10">
    <property type="entry name" value="Endonuclease/exonuclease/phosphatase"/>
    <property type="match status" value="1"/>
</dbReference>
<dbReference type="OrthoDB" id="9796594at2"/>
<protein>
    <submittedName>
        <fullName evidence="3">Uncharacterized conserved protein YafD, endonuclease/exonuclease/phosphatase (EEP) superfamily</fullName>
    </submittedName>
</protein>
<dbReference type="AlphaFoldDB" id="A0A1H8ETM9"/>
<feature type="transmembrane region" description="Helical" evidence="1">
    <location>
        <begin position="37"/>
        <end position="57"/>
    </location>
</feature>
<dbReference type="GO" id="GO:0004527">
    <property type="term" value="F:exonuclease activity"/>
    <property type="evidence" value="ECO:0007669"/>
    <property type="project" value="UniProtKB-KW"/>
</dbReference>
<evidence type="ECO:0000259" key="2">
    <source>
        <dbReference type="Pfam" id="PF03372"/>
    </source>
</evidence>
<dbReference type="EMBL" id="FOCI01000011">
    <property type="protein sequence ID" value="SEN22812.1"/>
    <property type="molecule type" value="Genomic_DNA"/>
</dbReference>